<dbReference type="OrthoDB" id="9971251at2759"/>
<keyword evidence="2" id="KW-1185">Reference proteome</keyword>
<dbReference type="EMBL" id="UYWX01020880">
    <property type="protein sequence ID" value="VDM34387.1"/>
    <property type="molecule type" value="Genomic_DNA"/>
</dbReference>
<accession>A0A0R3X7N2</accession>
<reference evidence="3" key="1">
    <citation type="submission" date="2017-02" db="UniProtKB">
        <authorList>
            <consortium name="WormBaseParasite"/>
        </authorList>
    </citation>
    <scope>IDENTIFICATION</scope>
</reference>
<dbReference type="Proteomes" id="UP000274429">
    <property type="component" value="Unassembled WGS sequence"/>
</dbReference>
<dbReference type="AlphaFoldDB" id="A0A0R3X7N2"/>
<dbReference type="STRING" id="6205.A0A0R3X7N2"/>
<gene>
    <name evidence="1" type="ORF">TTAC_LOCUS9542</name>
</gene>
<evidence type="ECO:0000313" key="2">
    <source>
        <dbReference type="Proteomes" id="UP000274429"/>
    </source>
</evidence>
<proteinExistence type="predicted"/>
<evidence type="ECO:0000313" key="1">
    <source>
        <dbReference type="EMBL" id="VDM34387.1"/>
    </source>
</evidence>
<evidence type="ECO:0000313" key="3">
    <source>
        <dbReference type="WBParaSite" id="TTAC_0000955701-mRNA-1"/>
    </source>
</evidence>
<reference evidence="1 2" key="2">
    <citation type="submission" date="2018-11" db="EMBL/GenBank/DDBJ databases">
        <authorList>
            <consortium name="Pathogen Informatics"/>
        </authorList>
    </citation>
    <scope>NUCLEOTIDE SEQUENCE [LARGE SCALE GENOMIC DNA]</scope>
</reference>
<dbReference type="WBParaSite" id="TTAC_0000955701-mRNA-1">
    <property type="protein sequence ID" value="TTAC_0000955701-mRNA-1"/>
    <property type="gene ID" value="TTAC_0000955701"/>
</dbReference>
<protein>
    <submittedName>
        <fullName evidence="3">PPIase cyclophilin-type domain-containing protein</fullName>
    </submittedName>
</protein>
<sequence>MSTIPLLPMNSTRLQVLIWTLLVVFTSRTFSNLNYTTTTIPTTNIVPPILHRHRRIASSVGVEDLLPQTEVCKEFVESKVVLKGAKAASPADIFNNLSIGNDFAMTGRKYAKNYVFQSPNYPRNYPNSIECFKLIIGELCPPRFP</sequence>
<organism evidence="3">
    <name type="scientific">Hydatigena taeniaeformis</name>
    <name type="common">Feline tapeworm</name>
    <name type="synonym">Taenia taeniaeformis</name>
    <dbReference type="NCBI Taxonomy" id="6205"/>
    <lineage>
        <taxon>Eukaryota</taxon>
        <taxon>Metazoa</taxon>
        <taxon>Spiralia</taxon>
        <taxon>Lophotrochozoa</taxon>
        <taxon>Platyhelminthes</taxon>
        <taxon>Cestoda</taxon>
        <taxon>Eucestoda</taxon>
        <taxon>Cyclophyllidea</taxon>
        <taxon>Taeniidae</taxon>
        <taxon>Hydatigera</taxon>
    </lineage>
</organism>
<name>A0A0R3X7N2_HYDTA</name>